<dbReference type="Proteomes" id="UP000198644">
    <property type="component" value="Unassembled WGS sequence"/>
</dbReference>
<dbReference type="CDD" id="cd18011">
    <property type="entry name" value="DEXDc_RapA"/>
    <property type="match status" value="1"/>
</dbReference>
<keyword evidence="3" id="KW-0347">Helicase</keyword>
<keyword evidence="2" id="KW-0378">Hydrolase</keyword>
<dbReference type="STRING" id="650891.SAMN05216203_3019"/>
<dbReference type="SMART" id="SM00487">
    <property type="entry name" value="DEXDc"/>
    <property type="match status" value="1"/>
</dbReference>
<dbReference type="AlphaFoldDB" id="A0A1I6JH47"/>
<accession>A0A1I6JH47</accession>
<evidence type="ECO:0000259" key="6">
    <source>
        <dbReference type="PROSITE" id="PS51194"/>
    </source>
</evidence>
<protein>
    <submittedName>
        <fullName evidence="7">SNF2 family N-terminal domain-containing protein</fullName>
    </submittedName>
</protein>
<evidence type="ECO:0000259" key="5">
    <source>
        <dbReference type="PROSITE" id="PS51192"/>
    </source>
</evidence>
<dbReference type="PROSITE" id="PS51192">
    <property type="entry name" value="HELICASE_ATP_BIND_1"/>
    <property type="match status" value="1"/>
</dbReference>
<dbReference type="Gene3D" id="3.40.50.300">
    <property type="entry name" value="P-loop containing nucleotide triphosphate hydrolases"/>
    <property type="match status" value="1"/>
</dbReference>
<proteinExistence type="predicted"/>
<keyword evidence="8" id="KW-1185">Reference proteome</keyword>
<gene>
    <name evidence="7" type="ORF">SAMN05216203_3019</name>
</gene>
<dbReference type="SUPFAM" id="SSF52540">
    <property type="entry name" value="P-loop containing nucleoside triphosphate hydrolases"/>
    <property type="match status" value="2"/>
</dbReference>
<dbReference type="InterPro" id="IPR001650">
    <property type="entry name" value="Helicase_C-like"/>
</dbReference>
<keyword evidence="1" id="KW-0547">Nucleotide-binding</keyword>
<dbReference type="InterPro" id="IPR057342">
    <property type="entry name" value="DEXDc_RapA"/>
</dbReference>
<keyword evidence="4" id="KW-0067">ATP-binding</keyword>
<dbReference type="Gene3D" id="3.40.50.10810">
    <property type="entry name" value="Tandem AAA-ATPase domain"/>
    <property type="match status" value="1"/>
</dbReference>
<dbReference type="InterPro" id="IPR049730">
    <property type="entry name" value="SNF2/RAD54-like_C"/>
</dbReference>
<dbReference type="GO" id="GO:0016787">
    <property type="term" value="F:hydrolase activity"/>
    <property type="evidence" value="ECO:0007669"/>
    <property type="project" value="UniProtKB-KW"/>
</dbReference>
<dbReference type="CDD" id="cd18793">
    <property type="entry name" value="SF2_C_SNF"/>
    <property type="match status" value="1"/>
</dbReference>
<name>A0A1I6JH47_9GAMM</name>
<dbReference type="GO" id="GO:0004386">
    <property type="term" value="F:helicase activity"/>
    <property type="evidence" value="ECO:0007669"/>
    <property type="project" value="UniProtKB-KW"/>
</dbReference>
<dbReference type="Pfam" id="PF00176">
    <property type="entry name" value="SNF2-rel_dom"/>
    <property type="match status" value="1"/>
</dbReference>
<evidence type="ECO:0000256" key="3">
    <source>
        <dbReference type="ARBA" id="ARBA00022806"/>
    </source>
</evidence>
<sequence length="875" mass="99906">MEVQDVPHSRVRVSLGEGVIERVRTIGGRDQALVDFLQPGRQVWLPYENLRQIKGARHRFIVGDTGPEDSAERFRFKSLAHALEMWNENTGSLSHLEIDPLPHQIHLVHHILASGHLNWLIADDVGLGKTIETGMLLAALKQRGHLRRVLLVTPAGLTKQWQEELNYKFKMGEFQIYGEDFMINEPRHWKMFDFVIASIDRLKSPENLEQVQQAGKWDIVIFDEAHRLSRRQYGMKLDASQRFQLAANLRRNTDALILLSATPHQGMQDKFQALLELLHPERKEEITTLALNPEIIGDMVFRNNKADVTDAEGNFLFKGKTTRSLPVHVSKEAKEFDKRLQDYLKKGYAAGAALGFKGNAIGFVMTVYRKLAASSVVAIHQALINRKARLEGEMLGGIKFDEIESQDQRFFGEWEEQLYTDAKEFFEGELELLDELIAEADGLRGDDRKLTGFIDQLISEILGSNPNEKVLIFTEYRTTQAYIRDALETRFGEGSVELINGSMPHTQRRDAIARFEDTANFLISTEAGGEGINLQRKCHIMVNFDLPWNPMRLVQRIGRLYRYGQKKRVVVFNLHSPDTADEQVMDLMYTRIDQVVDDLAGVSTEYNEQLRDDILGELADLLDVNQILEQATVEGVTRTQERISEALERAKAATEKQRELFEHAAGFDPNETGSSLRIDHQHGVAFVVGMFRMLSIEVVETTYEGRLFHIRLPEAVQHELGVERSRYEVTLDRDLVVNRPNTHMLDLDSFLMQYLLRKAKSYDFMGLSAVIENHSLKGGALLTSLLRWQNDQGNRMRQEYTAYWVKPNGDVQTNPDAFAEWLKTNGVTGTLTPIREKNQALFKQAELAADKRLQTVSNIHLHPENNQWISGAWLA</sequence>
<evidence type="ECO:0000256" key="4">
    <source>
        <dbReference type="ARBA" id="ARBA00022840"/>
    </source>
</evidence>
<organism evidence="7 8">
    <name type="scientific">Marinobacter daqiaonensis</name>
    <dbReference type="NCBI Taxonomy" id="650891"/>
    <lineage>
        <taxon>Bacteria</taxon>
        <taxon>Pseudomonadati</taxon>
        <taxon>Pseudomonadota</taxon>
        <taxon>Gammaproteobacteria</taxon>
        <taxon>Pseudomonadales</taxon>
        <taxon>Marinobacteraceae</taxon>
        <taxon>Marinobacter</taxon>
    </lineage>
</organism>
<dbReference type="GO" id="GO:0005524">
    <property type="term" value="F:ATP binding"/>
    <property type="evidence" value="ECO:0007669"/>
    <property type="project" value="UniProtKB-KW"/>
</dbReference>
<dbReference type="InterPro" id="IPR014001">
    <property type="entry name" value="Helicase_ATP-bd"/>
</dbReference>
<feature type="domain" description="Helicase C-terminal" evidence="6">
    <location>
        <begin position="453"/>
        <end position="614"/>
    </location>
</feature>
<evidence type="ECO:0000256" key="1">
    <source>
        <dbReference type="ARBA" id="ARBA00022741"/>
    </source>
</evidence>
<dbReference type="SMART" id="SM00490">
    <property type="entry name" value="HELICc"/>
    <property type="match status" value="1"/>
</dbReference>
<dbReference type="InterPro" id="IPR000330">
    <property type="entry name" value="SNF2_N"/>
</dbReference>
<dbReference type="Pfam" id="PF00271">
    <property type="entry name" value="Helicase_C"/>
    <property type="match status" value="1"/>
</dbReference>
<feature type="domain" description="Helicase ATP-binding" evidence="5">
    <location>
        <begin position="110"/>
        <end position="281"/>
    </location>
</feature>
<dbReference type="PANTHER" id="PTHR10799">
    <property type="entry name" value="SNF2/RAD54 HELICASE FAMILY"/>
    <property type="match status" value="1"/>
</dbReference>
<dbReference type="PROSITE" id="PS51194">
    <property type="entry name" value="HELICASE_CTER"/>
    <property type="match status" value="1"/>
</dbReference>
<reference evidence="7 8" key="1">
    <citation type="submission" date="2016-10" db="EMBL/GenBank/DDBJ databases">
        <authorList>
            <person name="de Groot N.N."/>
        </authorList>
    </citation>
    <scope>NUCLEOTIDE SEQUENCE [LARGE SCALE GENOMIC DNA]</scope>
    <source>
        <strain evidence="7 8">CGMCC 1.9167</strain>
    </source>
</reference>
<dbReference type="InterPro" id="IPR038718">
    <property type="entry name" value="SNF2-like_sf"/>
</dbReference>
<evidence type="ECO:0000313" key="7">
    <source>
        <dbReference type="EMBL" id="SFR78317.1"/>
    </source>
</evidence>
<dbReference type="InterPro" id="IPR027417">
    <property type="entry name" value="P-loop_NTPase"/>
</dbReference>
<evidence type="ECO:0000313" key="8">
    <source>
        <dbReference type="Proteomes" id="UP000198644"/>
    </source>
</evidence>
<dbReference type="EMBL" id="FOYW01000002">
    <property type="protein sequence ID" value="SFR78317.1"/>
    <property type="molecule type" value="Genomic_DNA"/>
</dbReference>
<evidence type="ECO:0000256" key="2">
    <source>
        <dbReference type="ARBA" id="ARBA00022801"/>
    </source>
</evidence>